<dbReference type="SUPFAM" id="SSF46894">
    <property type="entry name" value="C-terminal effector domain of the bipartite response regulators"/>
    <property type="match status" value="1"/>
</dbReference>
<reference evidence="1 2" key="1">
    <citation type="submission" date="2015-03" db="EMBL/GenBank/DDBJ databases">
        <title>Genome assembly of Sandaracinus amylolyticus DSM 53668.</title>
        <authorList>
            <person name="Sharma G."/>
            <person name="Subramanian S."/>
        </authorList>
    </citation>
    <scope>NUCLEOTIDE SEQUENCE [LARGE SCALE GENOMIC DNA]</scope>
    <source>
        <strain evidence="1 2">DSM 53668</strain>
    </source>
</reference>
<evidence type="ECO:0000313" key="2">
    <source>
        <dbReference type="Proteomes" id="UP000034883"/>
    </source>
</evidence>
<keyword evidence="2" id="KW-1185">Reference proteome</keyword>
<dbReference type="EMBL" id="CP011125">
    <property type="protein sequence ID" value="AKF08908.1"/>
    <property type="molecule type" value="Genomic_DNA"/>
</dbReference>
<dbReference type="KEGG" id="samy:DB32_006057"/>
<dbReference type="GO" id="GO:0003677">
    <property type="term" value="F:DNA binding"/>
    <property type="evidence" value="ECO:0007669"/>
    <property type="project" value="InterPro"/>
</dbReference>
<sequence length="53" mass="5954">MNGARRDEIPQHLGKSVNTVKTLIRRVLQKTGASSMADLAELLRGERRHARTN</sequence>
<organism evidence="1 2">
    <name type="scientific">Sandaracinus amylolyticus</name>
    <dbReference type="NCBI Taxonomy" id="927083"/>
    <lineage>
        <taxon>Bacteria</taxon>
        <taxon>Pseudomonadati</taxon>
        <taxon>Myxococcota</taxon>
        <taxon>Polyangia</taxon>
        <taxon>Polyangiales</taxon>
        <taxon>Sandaracinaceae</taxon>
        <taxon>Sandaracinus</taxon>
    </lineage>
</organism>
<dbReference type="GO" id="GO:0006355">
    <property type="term" value="P:regulation of DNA-templated transcription"/>
    <property type="evidence" value="ECO:0007669"/>
    <property type="project" value="InterPro"/>
</dbReference>
<dbReference type="InterPro" id="IPR036388">
    <property type="entry name" value="WH-like_DNA-bd_sf"/>
</dbReference>
<name>A0A0F6W715_9BACT</name>
<dbReference type="AlphaFoldDB" id="A0A0F6W715"/>
<gene>
    <name evidence="1" type="ORF">DB32_006057</name>
</gene>
<dbReference type="InterPro" id="IPR016032">
    <property type="entry name" value="Sig_transdc_resp-reg_C-effctor"/>
</dbReference>
<evidence type="ECO:0000313" key="1">
    <source>
        <dbReference type="EMBL" id="AKF08908.1"/>
    </source>
</evidence>
<dbReference type="Gene3D" id="1.10.10.10">
    <property type="entry name" value="Winged helix-like DNA-binding domain superfamily/Winged helix DNA-binding domain"/>
    <property type="match status" value="1"/>
</dbReference>
<dbReference type="Proteomes" id="UP000034883">
    <property type="component" value="Chromosome"/>
</dbReference>
<protein>
    <recommendedName>
        <fullName evidence="3">HTH luxR-type domain-containing protein</fullName>
    </recommendedName>
</protein>
<evidence type="ECO:0008006" key="3">
    <source>
        <dbReference type="Google" id="ProtNLM"/>
    </source>
</evidence>
<accession>A0A0F6W715</accession>
<proteinExistence type="predicted"/>